<keyword evidence="2" id="KW-0479">Metal-binding</keyword>
<keyword evidence="5" id="KW-0805">Transcription regulation</keyword>
<dbReference type="Gene3D" id="3.30.50.10">
    <property type="entry name" value="Erythroid Transcription Factor GATA-1, subunit A"/>
    <property type="match status" value="2"/>
</dbReference>
<feature type="region of interest" description="Disordered" evidence="9">
    <location>
        <begin position="37"/>
        <end position="66"/>
    </location>
</feature>
<dbReference type="InterPro" id="IPR000679">
    <property type="entry name" value="Znf_GATA"/>
</dbReference>
<dbReference type="InterPro" id="IPR013088">
    <property type="entry name" value="Znf_NHR/GATA"/>
</dbReference>
<evidence type="ECO:0000256" key="6">
    <source>
        <dbReference type="ARBA" id="ARBA00023163"/>
    </source>
</evidence>
<feature type="region of interest" description="Disordered" evidence="9">
    <location>
        <begin position="152"/>
        <end position="245"/>
    </location>
</feature>
<dbReference type="PROSITE" id="PS50114">
    <property type="entry name" value="GATA_ZN_FINGER_2"/>
    <property type="match status" value="2"/>
</dbReference>
<evidence type="ECO:0000313" key="11">
    <source>
        <dbReference type="EMBL" id="KAF7721749.1"/>
    </source>
</evidence>
<feature type="compositionally biased region" description="Low complexity" evidence="9">
    <location>
        <begin position="174"/>
        <end position="200"/>
    </location>
</feature>
<dbReference type="FunFam" id="3.30.50.10:FF:000007">
    <property type="entry name" value="Nitrogen regulatory AreA, N-terminal"/>
    <property type="match status" value="1"/>
</dbReference>
<comment type="caution">
    <text evidence="11">The sequence shown here is derived from an EMBL/GenBank/DDBJ whole genome shotgun (WGS) entry which is preliminary data.</text>
</comment>
<organism evidence="11 12">
    <name type="scientific">Apophysomyces ossiformis</name>
    <dbReference type="NCBI Taxonomy" id="679940"/>
    <lineage>
        <taxon>Eukaryota</taxon>
        <taxon>Fungi</taxon>
        <taxon>Fungi incertae sedis</taxon>
        <taxon>Mucoromycota</taxon>
        <taxon>Mucoromycotina</taxon>
        <taxon>Mucoromycetes</taxon>
        <taxon>Mucorales</taxon>
        <taxon>Mucorineae</taxon>
        <taxon>Mucoraceae</taxon>
        <taxon>Apophysomyces</taxon>
    </lineage>
</organism>
<accession>A0A8H7BG91</accession>
<feature type="compositionally biased region" description="Low complexity" evidence="9">
    <location>
        <begin position="55"/>
        <end position="66"/>
    </location>
</feature>
<dbReference type="Proteomes" id="UP000605846">
    <property type="component" value="Unassembled WGS sequence"/>
</dbReference>
<dbReference type="PANTHER" id="PTHR10071:SF335">
    <property type="entry name" value="IRON-SENSING TRANSCRIPTIONAL REPRESSOR-RELATED"/>
    <property type="match status" value="1"/>
</dbReference>
<dbReference type="PROSITE" id="PS00344">
    <property type="entry name" value="GATA_ZN_FINGER_1"/>
    <property type="match status" value="2"/>
</dbReference>
<feature type="compositionally biased region" description="Low complexity" evidence="9">
    <location>
        <begin position="209"/>
        <end position="218"/>
    </location>
</feature>
<dbReference type="GO" id="GO:0000981">
    <property type="term" value="F:DNA-binding transcription factor activity, RNA polymerase II-specific"/>
    <property type="evidence" value="ECO:0007669"/>
    <property type="project" value="TreeGrafter"/>
</dbReference>
<dbReference type="SMART" id="SM00401">
    <property type="entry name" value="ZnF_GATA"/>
    <property type="match status" value="2"/>
</dbReference>
<dbReference type="SUPFAM" id="SSF57716">
    <property type="entry name" value="Glucocorticoid receptor-like (DNA-binding domain)"/>
    <property type="match status" value="2"/>
</dbReference>
<evidence type="ECO:0000256" key="1">
    <source>
        <dbReference type="ARBA" id="ARBA00004123"/>
    </source>
</evidence>
<evidence type="ECO:0000256" key="3">
    <source>
        <dbReference type="ARBA" id="ARBA00022771"/>
    </source>
</evidence>
<feature type="region of interest" description="Disordered" evidence="9">
    <location>
        <begin position="342"/>
        <end position="375"/>
    </location>
</feature>
<keyword evidence="4" id="KW-0862">Zinc</keyword>
<keyword evidence="6" id="KW-0804">Transcription</keyword>
<feature type="region of interest" description="Disordered" evidence="9">
    <location>
        <begin position="298"/>
        <end position="320"/>
    </location>
</feature>
<evidence type="ECO:0000259" key="10">
    <source>
        <dbReference type="PROSITE" id="PS50114"/>
    </source>
</evidence>
<gene>
    <name evidence="11" type="primary">CIR1_3</name>
    <name evidence="11" type="ORF">EC973_004166</name>
</gene>
<dbReference type="CDD" id="cd00202">
    <property type="entry name" value="ZnF_GATA"/>
    <property type="match status" value="2"/>
</dbReference>
<reference evidence="11" key="1">
    <citation type="submission" date="2020-01" db="EMBL/GenBank/DDBJ databases">
        <title>Genome Sequencing of Three Apophysomyces-Like Fungal Strains Confirms a Novel Fungal Genus in the Mucoromycota with divergent Burkholderia-like Endosymbiotic Bacteria.</title>
        <authorList>
            <person name="Stajich J.E."/>
            <person name="Macias A.M."/>
            <person name="Carter-House D."/>
            <person name="Lovett B."/>
            <person name="Kasson L.R."/>
            <person name="Berry K."/>
            <person name="Grigoriev I."/>
            <person name="Chang Y."/>
            <person name="Spatafora J."/>
            <person name="Kasson M.T."/>
        </authorList>
    </citation>
    <scope>NUCLEOTIDE SEQUENCE</scope>
    <source>
        <strain evidence="11">NRRL A-21654</strain>
    </source>
</reference>
<feature type="domain" description="GATA-type" evidence="10">
    <location>
        <begin position="96"/>
        <end position="149"/>
    </location>
</feature>
<dbReference type="Pfam" id="PF00320">
    <property type="entry name" value="GATA"/>
    <property type="match status" value="2"/>
</dbReference>
<proteinExistence type="predicted"/>
<comment type="subcellular location">
    <subcellularLocation>
        <location evidence="1">Nucleus</location>
    </subcellularLocation>
</comment>
<evidence type="ECO:0000256" key="8">
    <source>
        <dbReference type="PROSITE-ProRule" id="PRU00094"/>
    </source>
</evidence>
<evidence type="ECO:0000256" key="4">
    <source>
        <dbReference type="ARBA" id="ARBA00022833"/>
    </source>
</evidence>
<dbReference type="PRINTS" id="PR00619">
    <property type="entry name" value="GATAZNFINGER"/>
</dbReference>
<dbReference type="GO" id="GO:0005634">
    <property type="term" value="C:nucleus"/>
    <property type="evidence" value="ECO:0007669"/>
    <property type="project" value="UniProtKB-SubCell"/>
</dbReference>
<keyword evidence="3 8" id="KW-0863">Zinc-finger</keyword>
<evidence type="ECO:0000313" key="12">
    <source>
        <dbReference type="Proteomes" id="UP000605846"/>
    </source>
</evidence>
<feature type="compositionally biased region" description="Low complexity" evidence="9">
    <location>
        <begin position="352"/>
        <end position="361"/>
    </location>
</feature>
<sequence>MCTNCGTTTTPLWRRAPNGDTICNACGLYLKARNNMRPPTLKRNSRHKSVENGCAGSSSSGANPLSGSCPGGGQCNGTGGSSSCAGCPAFNQHQVNRQSLVCANCRTSTTPLWRRDEANNTICNACGLYYKLHNVHRPVSMKRSIIKRRKRIAVTDHTTDEEPEEEEQEKREVSPLSSTSSLSPTPSPISNTATITTANAARRRKRTSSTDTATTSPITTPPIPRHEHPSDTPTGETQVMKKAKRHRVIKTTLPMTTTASSSSVPPIEDYIVPKRSKNIPSLPPTPSSKSSVVTDARSTMGTWERRGPSPRTPPIGSEEQTLPHIEKMVLLPSQIEKSFRFPSQDHQQHDISSSSSSSASSQRLPPIHLPSITATGAPAYPELNEFDATLAHLQRLRQRVKPDQIHAFSQLLQAFKEIEFKAEAILENPPNETFLGRKI</sequence>
<feature type="domain" description="GATA-type" evidence="10">
    <location>
        <begin position="1"/>
        <end position="49"/>
    </location>
</feature>
<keyword evidence="7" id="KW-0539">Nucleus</keyword>
<dbReference type="GO" id="GO:0000122">
    <property type="term" value="P:negative regulation of transcription by RNA polymerase II"/>
    <property type="evidence" value="ECO:0007669"/>
    <property type="project" value="TreeGrafter"/>
</dbReference>
<dbReference type="PANTHER" id="PTHR10071">
    <property type="entry name" value="TRANSCRIPTION FACTOR GATA FAMILY MEMBER"/>
    <property type="match status" value="1"/>
</dbReference>
<evidence type="ECO:0000256" key="7">
    <source>
        <dbReference type="ARBA" id="ARBA00023242"/>
    </source>
</evidence>
<protein>
    <submittedName>
        <fullName evidence="11">Putative electron transfer flavoprotein subunit</fullName>
    </submittedName>
</protein>
<dbReference type="GO" id="GO:0045944">
    <property type="term" value="P:positive regulation of transcription by RNA polymerase II"/>
    <property type="evidence" value="ECO:0007669"/>
    <property type="project" value="TreeGrafter"/>
</dbReference>
<dbReference type="GO" id="GO:0000978">
    <property type="term" value="F:RNA polymerase II cis-regulatory region sequence-specific DNA binding"/>
    <property type="evidence" value="ECO:0007669"/>
    <property type="project" value="TreeGrafter"/>
</dbReference>
<name>A0A8H7BG91_9FUNG</name>
<evidence type="ECO:0000256" key="2">
    <source>
        <dbReference type="ARBA" id="ARBA00022723"/>
    </source>
</evidence>
<dbReference type="GO" id="GO:0008270">
    <property type="term" value="F:zinc ion binding"/>
    <property type="evidence" value="ECO:0007669"/>
    <property type="project" value="UniProtKB-KW"/>
</dbReference>
<dbReference type="AlphaFoldDB" id="A0A8H7BG91"/>
<dbReference type="InterPro" id="IPR039355">
    <property type="entry name" value="Transcription_factor_GATA"/>
</dbReference>
<evidence type="ECO:0000256" key="5">
    <source>
        <dbReference type="ARBA" id="ARBA00023015"/>
    </source>
</evidence>
<dbReference type="EMBL" id="JABAYA010000238">
    <property type="protein sequence ID" value="KAF7721749.1"/>
    <property type="molecule type" value="Genomic_DNA"/>
</dbReference>
<dbReference type="OrthoDB" id="515401at2759"/>
<keyword evidence="12" id="KW-1185">Reference proteome</keyword>
<evidence type="ECO:0000256" key="9">
    <source>
        <dbReference type="SAM" id="MobiDB-lite"/>
    </source>
</evidence>